<dbReference type="Gene3D" id="1.10.630.10">
    <property type="entry name" value="Cytochrome P450"/>
    <property type="match status" value="1"/>
</dbReference>
<dbReference type="PANTHER" id="PTHR24291">
    <property type="entry name" value="CYTOCHROME P450 FAMILY 4"/>
    <property type="match status" value="1"/>
</dbReference>
<evidence type="ECO:0000256" key="7">
    <source>
        <dbReference type="RuleBase" id="RU000461"/>
    </source>
</evidence>
<keyword evidence="6 7" id="KW-0503">Monooxygenase</keyword>
<keyword evidence="2 7" id="KW-0349">Heme</keyword>
<evidence type="ECO:0000256" key="5">
    <source>
        <dbReference type="ARBA" id="ARBA00023004"/>
    </source>
</evidence>
<name>A0ABU2WML8_9GAMM</name>
<dbReference type="PRINTS" id="PR00385">
    <property type="entry name" value="P450"/>
</dbReference>
<dbReference type="InterPro" id="IPR050196">
    <property type="entry name" value="Cytochrome_P450_Monoox"/>
</dbReference>
<gene>
    <name evidence="8" type="ORF">RM530_15605</name>
</gene>
<comment type="caution">
    <text evidence="8">The sequence shown here is derived from an EMBL/GenBank/DDBJ whole genome shotgun (WGS) entry which is preliminary data.</text>
</comment>
<dbReference type="InterPro" id="IPR001128">
    <property type="entry name" value="Cyt_P450"/>
</dbReference>
<dbReference type="Pfam" id="PF00067">
    <property type="entry name" value="p450"/>
    <property type="match status" value="1"/>
</dbReference>
<reference evidence="8 9" key="1">
    <citation type="submission" date="2023-09" db="EMBL/GenBank/DDBJ databases">
        <authorList>
            <person name="Rey-Velasco X."/>
        </authorList>
    </citation>
    <scope>NUCLEOTIDE SEQUENCE [LARGE SCALE GENOMIC DNA]</scope>
    <source>
        <strain evidence="8 9">W345</strain>
    </source>
</reference>
<protein>
    <submittedName>
        <fullName evidence="8">Cytochrome P450</fullName>
    </submittedName>
</protein>
<dbReference type="PANTHER" id="PTHR24291:SF50">
    <property type="entry name" value="BIFUNCTIONAL ALBAFLAVENONE MONOOXYGENASE_TERPENE SYNTHASE"/>
    <property type="match status" value="1"/>
</dbReference>
<dbReference type="PRINTS" id="PR00465">
    <property type="entry name" value="EP450IV"/>
</dbReference>
<dbReference type="PROSITE" id="PS00086">
    <property type="entry name" value="CYTOCHROME_P450"/>
    <property type="match status" value="1"/>
</dbReference>
<keyword evidence="9" id="KW-1185">Reference proteome</keyword>
<dbReference type="Proteomes" id="UP001254608">
    <property type="component" value="Unassembled WGS sequence"/>
</dbReference>
<dbReference type="InterPro" id="IPR036396">
    <property type="entry name" value="Cyt_P450_sf"/>
</dbReference>
<dbReference type="EMBL" id="JAVRIC010000026">
    <property type="protein sequence ID" value="MDT0498775.1"/>
    <property type="molecule type" value="Genomic_DNA"/>
</dbReference>
<accession>A0ABU2WML8</accession>
<evidence type="ECO:0000313" key="9">
    <source>
        <dbReference type="Proteomes" id="UP001254608"/>
    </source>
</evidence>
<dbReference type="SUPFAM" id="SSF48264">
    <property type="entry name" value="Cytochrome P450"/>
    <property type="match status" value="1"/>
</dbReference>
<evidence type="ECO:0000256" key="2">
    <source>
        <dbReference type="ARBA" id="ARBA00022617"/>
    </source>
</evidence>
<evidence type="ECO:0000313" key="8">
    <source>
        <dbReference type="EMBL" id="MDT0498775.1"/>
    </source>
</evidence>
<dbReference type="InterPro" id="IPR017972">
    <property type="entry name" value="Cyt_P450_CS"/>
</dbReference>
<evidence type="ECO:0000256" key="6">
    <source>
        <dbReference type="ARBA" id="ARBA00023033"/>
    </source>
</evidence>
<evidence type="ECO:0000256" key="3">
    <source>
        <dbReference type="ARBA" id="ARBA00022723"/>
    </source>
</evidence>
<keyword evidence="4 7" id="KW-0560">Oxidoreductase</keyword>
<keyword evidence="5 7" id="KW-0408">Iron</keyword>
<comment type="similarity">
    <text evidence="1 7">Belongs to the cytochrome P450 family.</text>
</comment>
<keyword evidence="3 7" id="KW-0479">Metal-binding</keyword>
<sequence>MDPVSKIQLAPNPPQRHDLDADGESLRLLQAWLPRYGNICRVSPLTRTRDALVIHHPDDIRQVLLVNRANYTKGVGLERVRMLLGNGLIVSDGALWMRQRRMMQPLFHSQVLRGFSELIRRENLALVERWAEVAARGESINLTRELSELTLAIVLRSLISSDLDRLIDAHGENPFALLTRQSRRDLAFAAQFRALVPLVRETIERRRREGRIEHDFLSMMMETRDRDTGEAMPDRALLDEIMSLIVAGHETTASTLNWTWYLLSQHPDVEAGLHRTADALAPELSASEAAKLPEVAQILEEALRLYPPVWLFSRRALRDDSIGAYAVPAGTDIFICPYLLHRDPAHWHEPEVFQPRRFAPEEATDRHRFAFLPFSAGPRHCIGEGFAMSEMAAHLILVARRLRLEYCGSTTPEPEFLINLRTRQDLQMRPVAR</sequence>
<proteinExistence type="inferred from homology"/>
<evidence type="ECO:0000256" key="4">
    <source>
        <dbReference type="ARBA" id="ARBA00023002"/>
    </source>
</evidence>
<dbReference type="InterPro" id="IPR002403">
    <property type="entry name" value="Cyt_P450_E_grp-IV"/>
</dbReference>
<organism evidence="8 9">
    <name type="scientific">Banduia mediterranea</name>
    <dbReference type="NCBI Taxonomy" id="3075609"/>
    <lineage>
        <taxon>Bacteria</taxon>
        <taxon>Pseudomonadati</taxon>
        <taxon>Pseudomonadota</taxon>
        <taxon>Gammaproteobacteria</taxon>
        <taxon>Nevskiales</taxon>
        <taxon>Algiphilaceae</taxon>
        <taxon>Banduia</taxon>
    </lineage>
</organism>
<dbReference type="RefSeq" id="WP_311366187.1">
    <property type="nucleotide sequence ID" value="NZ_JAVRIC010000026.1"/>
</dbReference>
<evidence type="ECO:0000256" key="1">
    <source>
        <dbReference type="ARBA" id="ARBA00010617"/>
    </source>
</evidence>